<feature type="region of interest" description="Disordered" evidence="1">
    <location>
        <begin position="1"/>
        <end position="20"/>
    </location>
</feature>
<protein>
    <submittedName>
        <fullName evidence="2">Uncharacterized protein</fullName>
    </submittedName>
</protein>
<feature type="non-terminal residue" evidence="2">
    <location>
        <position position="38"/>
    </location>
</feature>
<feature type="non-terminal residue" evidence="2">
    <location>
        <position position="1"/>
    </location>
</feature>
<evidence type="ECO:0000256" key="1">
    <source>
        <dbReference type="SAM" id="MobiDB-lite"/>
    </source>
</evidence>
<sequence>PPPRAQLRAATRHLRRAPLRRLCRSDAQPLRRSAPKCL</sequence>
<dbReference type="EMBL" id="CADCTW010000153">
    <property type="protein sequence ID" value="CAA9344210.1"/>
    <property type="molecule type" value="Genomic_DNA"/>
</dbReference>
<evidence type="ECO:0000313" key="2">
    <source>
        <dbReference type="EMBL" id="CAA9344210.1"/>
    </source>
</evidence>
<organism evidence="2">
    <name type="scientific">uncultured Gemmatimonadota bacterium</name>
    <dbReference type="NCBI Taxonomy" id="203437"/>
    <lineage>
        <taxon>Bacteria</taxon>
        <taxon>Pseudomonadati</taxon>
        <taxon>Gemmatimonadota</taxon>
        <taxon>environmental samples</taxon>
    </lineage>
</organism>
<accession>A0A6J4LXP3</accession>
<name>A0A6J4LXP3_9BACT</name>
<feature type="compositionally biased region" description="Basic residues" evidence="1">
    <location>
        <begin position="10"/>
        <end position="20"/>
    </location>
</feature>
<dbReference type="AlphaFoldDB" id="A0A6J4LXP3"/>
<gene>
    <name evidence="2" type="ORF">AVDCRST_MAG68-3249</name>
</gene>
<proteinExistence type="predicted"/>
<reference evidence="2" key="1">
    <citation type="submission" date="2020-02" db="EMBL/GenBank/DDBJ databases">
        <authorList>
            <person name="Meier V. D."/>
        </authorList>
    </citation>
    <scope>NUCLEOTIDE SEQUENCE</scope>
    <source>
        <strain evidence="2">AVDCRST_MAG68</strain>
    </source>
</reference>